<dbReference type="VEuPathDB" id="FungiDB:ASPBRDRAFT_210659"/>
<name>A0A1L9U7Z1_ASPBC</name>
<reference evidence="2" key="1">
    <citation type="journal article" date="2017" name="Genome Biol.">
        <title>Comparative genomics reveals high biological diversity and specific adaptations in the industrially and medically important fungal genus Aspergillus.</title>
        <authorList>
            <person name="de Vries R.P."/>
            <person name="Riley R."/>
            <person name="Wiebenga A."/>
            <person name="Aguilar-Osorio G."/>
            <person name="Amillis S."/>
            <person name="Uchima C.A."/>
            <person name="Anderluh G."/>
            <person name="Asadollahi M."/>
            <person name="Askin M."/>
            <person name="Barry K."/>
            <person name="Battaglia E."/>
            <person name="Bayram O."/>
            <person name="Benocci T."/>
            <person name="Braus-Stromeyer S.A."/>
            <person name="Caldana C."/>
            <person name="Canovas D."/>
            <person name="Cerqueira G.C."/>
            <person name="Chen F."/>
            <person name="Chen W."/>
            <person name="Choi C."/>
            <person name="Clum A."/>
            <person name="Dos Santos R.A."/>
            <person name="Damasio A.R."/>
            <person name="Diallinas G."/>
            <person name="Emri T."/>
            <person name="Fekete E."/>
            <person name="Flipphi M."/>
            <person name="Freyberg S."/>
            <person name="Gallo A."/>
            <person name="Gournas C."/>
            <person name="Habgood R."/>
            <person name="Hainaut M."/>
            <person name="Harispe M.L."/>
            <person name="Henrissat B."/>
            <person name="Hilden K.S."/>
            <person name="Hope R."/>
            <person name="Hossain A."/>
            <person name="Karabika E."/>
            <person name="Karaffa L."/>
            <person name="Karanyi Z."/>
            <person name="Krasevec N."/>
            <person name="Kuo A."/>
            <person name="Kusch H."/>
            <person name="LaButti K."/>
            <person name="Lagendijk E.L."/>
            <person name="Lapidus A."/>
            <person name="Levasseur A."/>
            <person name="Lindquist E."/>
            <person name="Lipzen A."/>
            <person name="Logrieco A.F."/>
            <person name="MacCabe A."/>
            <person name="Maekelae M.R."/>
            <person name="Malavazi I."/>
            <person name="Melin P."/>
            <person name="Meyer V."/>
            <person name="Mielnichuk N."/>
            <person name="Miskei M."/>
            <person name="Molnar A.P."/>
            <person name="Mule G."/>
            <person name="Ngan C.Y."/>
            <person name="Orejas M."/>
            <person name="Orosz E."/>
            <person name="Ouedraogo J.P."/>
            <person name="Overkamp K.M."/>
            <person name="Park H.-S."/>
            <person name="Perrone G."/>
            <person name="Piumi F."/>
            <person name="Punt P.J."/>
            <person name="Ram A.F."/>
            <person name="Ramon A."/>
            <person name="Rauscher S."/>
            <person name="Record E."/>
            <person name="Riano-Pachon D.M."/>
            <person name="Robert V."/>
            <person name="Roehrig J."/>
            <person name="Ruller R."/>
            <person name="Salamov A."/>
            <person name="Salih N.S."/>
            <person name="Samson R.A."/>
            <person name="Sandor E."/>
            <person name="Sanguinetti M."/>
            <person name="Schuetze T."/>
            <person name="Sepcic K."/>
            <person name="Shelest E."/>
            <person name="Sherlock G."/>
            <person name="Sophianopoulou V."/>
            <person name="Squina F.M."/>
            <person name="Sun H."/>
            <person name="Susca A."/>
            <person name="Todd R.B."/>
            <person name="Tsang A."/>
            <person name="Unkles S.E."/>
            <person name="van de Wiele N."/>
            <person name="van Rossen-Uffink D."/>
            <person name="Oliveira J.V."/>
            <person name="Vesth T.C."/>
            <person name="Visser J."/>
            <person name="Yu J.-H."/>
            <person name="Zhou M."/>
            <person name="Andersen M.R."/>
            <person name="Archer D.B."/>
            <person name="Baker S.E."/>
            <person name="Benoit I."/>
            <person name="Brakhage A.A."/>
            <person name="Braus G.H."/>
            <person name="Fischer R."/>
            <person name="Frisvad J.C."/>
            <person name="Goldman G.H."/>
            <person name="Houbraken J."/>
            <person name="Oakley B."/>
            <person name="Pocsi I."/>
            <person name="Scazzocchio C."/>
            <person name="Seiboth B."/>
            <person name="vanKuyk P.A."/>
            <person name="Wortman J."/>
            <person name="Dyer P.S."/>
            <person name="Grigoriev I.V."/>
        </authorList>
    </citation>
    <scope>NUCLEOTIDE SEQUENCE [LARGE SCALE GENOMIC DNA]</scope>
    <source>
        <strain evidence="2">CBS 101740 / IMI 381727 / IBT 21946</strain>
    </source>
</reference>
<evidence type="ECO:0000313" key="1">
    <source>
        <dbReference type="EMBL" id="OJJ67784.1"/>
    </source>
</evidence>
<dbReference type="OrthoDB" id="4525964at2759"/>
<protein>
    <submittedName>
        <fullName evidence="1">Uncharacterized protein</fullName>
    </submittedName>
</protein>
<dbReference type="AlphaFoldDB" id="A0A1L9U7Z1"/>
<keyword evidence="2" id="KW-1185">Reference proteome</keyword>
<gene>
    <name evidence="1" type="ORF">ASPBRDRAFT_210659</name>
</gene>
<dbReference type="OMA" id="WVVYYVR"/>
<dbReference type="GeneID" id="93574399"/>
<organism evidence="1 2">
    <name type="scientific">Aspergillus brasiliensis (strain CBS 101740 / IMI 381727 / IBT 21946)</name>
    <dbReference type="NCBI Taxonomy" id="767769"/>
    <lineage>
        <taxon>Eukaryota</taxon>
        <taxon>Fungi</taxon>
        <taxon>Dikarya</taxon>
        <taxon>Ascomycota</taxon>
        <taxon>Pezizomycotina</taxon>
        <taxon>Eurotiomycetes</taxon>
        <taxon>Eurotiomycetidae</taxon>
        <taxon>Eurotiales</taxon>
        <taxon>Aspergillaceae</taxon>
        <taxon>Aspergillus</taxon>
        <taxon>Aspergillus subgen. Circumdati</taxon>
    </lineage>
</organism>
<accession>A0A1L9U7Z1</accession>
<sequence>MLLTIDYQALRDFSGLPAIRKICVSKGTGFRVAKLPTLADDVLQQLQALPEGTQIFRKDLVKPTEKPSTTTTTAAAMTYLHALSHEVFKNISHALELPWENYLGEMHEFLVPSQDQLRILNPKEPIPIRWSTLTIIINLGSPSTATVLFGSALRVFSEETIASLNESTIDPNLLLLPDGSSVAAGRNWVVYYVRPNEDVFYTRAAGALMTPLSSEEHATRKRVREIDISV</sequence>
<dbReference type="RefSeq" id="XP_067475033.1">
    <property type="nucleotide sequence ID" value="XM_067621911.1"/>
</dbReference>
<proteinExistence type="predicted"/>
<dbReference type="EMBL" id="KV878693">
    <property type="protein sequence ID" value="OJJ67784.1"/>
    <property type="molecule type" value="Genomic_DNA"/>
</dbReference>
<evidence type="ECO:0000313" key="2">
    <source>
        <dbReference type="Proteomes" id="UP000184499"/>
    </source>
</evidence>
<dbReference type="Proteomes" id="UP000184499">
    <property type="component" value="Unassembled WGS sequence"/>
</dbReference>